<dbReference type="InterPro" id="IPR002347">
    <property type="entry name" value="SDR_fam"/>
</dbReference>
<dbReference type="GO" id="GO:0016491">
    <property type="term" value="F:oxidoreductase activity"/>
    <property type="evidence" value="ECO:0007669"/>
    <property type="project" value="UniProtKB-KW"/>
</dbReference>
<protein>
    <submittedName>
        <fullName evidence="2">2-deoxy-D-gluconate 3-dehydrogenase</fullName>
    </submittedName>
</protein>
<comment type="caution">
    <text evidence="2">The sequence shown here is derived from an EMBL/GenBank/DDBJ whole genome shotgun (WGS) entry which is preliminary data.</text>
</comment>
<dbReference type="Gene3D" id="3.40.50.720">
    <property type="entry name" value="NAD(P)-binding Rossmann-like Domain"/>
    <property type="match status" value="1"/>
</dbReference>
<dbReference type="Proteomes" id="UP000315589">
    <property type="component" value="Unassembled WGS sequence"/>
</dbReference>
<dbReference type="SUPFAM" id="SSF51735">
    <property type="entry name" value="NAD(P)-binding Rossmann-fold domains"/>
    <property type="match status" value="1"/>
</dbReference>
<proteinExistence type="predicted"/>
<gene>
    <name evidence="2" type="ORF">CEN91_345</name>
</gene>
<sequence length="72" mass="7541">MDKIPLAKLFDLSGKTAIVTGGAMGIGLGIVERLAEAKANIVIADFDETAGQKTTTELTAKNYQVGFIKADV</sequence>
<name>A0A554LJ80_9BACT</name>
<evidence type="ECO:0000313" key="2">
    <source>
        <dbReference type="EMBL" id="TSC92907.1"/>
    </source>
</evidence>
<dbReference type="PANTHER" id="PTHR43658">
    <property type="entry name" value="SHORT-CHAIN DEHYDROGENASE/REDUCTASE"/>
    <property type="match status" value="1"/>
</dbReference>
<accession>A0A554LJ80</accession>
<keyword evidence="1" id="KW-0560">Oxidoreductase</keyword>
<dbReference type="PANTHER" id="PTHR43658:SF8">
    <property type="entry name" value="17-BETA-HYDROXYSTEROID DEHYDROGENASE 14-RELATED"/>
    <property type="match status" value="1"/>
</dbReference>
<reference evidence="2 3" key="1">
    <citation type="submission" date="2017-07" db="EMBL/GenBank/DDBJ databases">
        <title>Mechanisms for carbon and nitrogen cycling indicate functional differentiation within the Candidate Phyla Radiation.</title>
        <authorList>
            <person name="Danczak R.E."/>
            <person name="Johnston M.D."/>
            <person name="Kenah C."/>
            <person name="Slattery M."/>
            <person name="Wrighton K.C."/>
            <person name="Wilkins M.J."/>
        </authorList>
    </citation>
    <scope>NUCLEOTIDE SEQUENCE [LARGE SCALE GENOMIC DNA]</scope>
    <source>
        <strain evidence="2">Licking1014_85</strain>
    </source>
</reference>
<evidence type="ECO:0000313" key="3">
    <source>
        <dbReference type="Proteomes" id="UP000315589"/>
    </source>
</evidence>
<evidence type="ECO:0000256" key="1">
    <source>
        <dbReference type="ARBA" id="ARBA00023002"/>
    </source>
</evidence>
<dbReference type="Pfam" id="PF00106">
    <property type="entry name" value="adh_short"/>
    <property type="match status" value="1"/>
</dbReference>
<dbReference type="InterPro" id="IPR036291">
    <property type="entry name" value="NAD(P)-bd_dom_sf"/>
</dbReference>
<dbReference type="AlphaFoldDB" id="A0A554LJ80"/>
<organism evidence="2 3">
    <name type="scientific">Candidatus Berkelbacteria bacterium Licking1014_85</name>
    <dbReference type="NCBI Taxonomy" id="2017148"/>
    <lineage>
        <taxon>Bacteria</taxon>
        <taxon>Candidatus Berkelbacteria</taxon>
    </lineage>
</organism>
<dbReference type="EMBL" id="VMGI01000042">
    <property type="protein sequence ID" value="TSC92907.1"/>
    <property type="molecule type" value="Genomic_DNA"/>
</dbReference>